<evidence type="ECO:0000256" key="7">
    <source>
        <dbReference type="ARBA" id="ARBA00022990"/>
    </source>
</evidence>
<evidence type="ECO:0000259" key="10">
    <source>
        <dbReference type="PROSITE" id="PS50166"/>
    </source>
</evidence>
<dbReference type="InterPro" id="IPR058584">
    <property type="entry name" value="IMB1_TNPO1-like_TPR"/>
</dbReference>
<protein>
    <submittedName>
        <fullName evidence="11">ARM repeat-containing protein</fullName>
    </submittedName>
</protein>
<keyword evidence="12" id="KW-1185">Reference proteome</keyword>
<evidence type="ECO:0000256" key="5">
    <source>
        <dbReference type="ARBA" id="ARBA00022737"/>
    </source>
</evidence>
<dbReference type="AlphaFoldDB" id="A0A8E2E7D3"/>
<dbReference type="InterPro" id="IPR016024">
    <property type="entry name" value="ARM-type_fold"/>
</dbReference>
<dbReference type="InterPro" id="IPR001494">
    <property type="entry name" value="Importin-beta_N"/>
</dbReference>
<dbReference type="Pfam" id="PF02985">
    <property type="entry name" value="HEAT"/>
    <property type="match status" value="1"/>
</dbReference>
<sequence>MDEAEFVQLLESLLQPDTERVKAATSTLNNNYYTSPAALTALLHILTSHPKSELRQLAAVEARKLVTKHWSSLPAEQKNTLRNQLFQSSLNDDVTLVRHSAARVVSAIASIDFEDGEWADLPGYLQQAATSQTARHREVAVYMLFTLLESVGETFPANMADLYKLFNITIQDPESAEVRVNTMLALSRMAMLIDPEEDPKSLRAFQDTVPKLVAVLKSTVEEGDEDHALQAFEVFQTLLGCEAALLQKHFGDLVKFMIELAASTSIEDDYRSQALAFLMQCVRYRKLKVQGLRIGEELTVKALQIVTELGDLSSDEDDITPARSALGLLDILASSLPPSQVVVPLLKAIGPFVTSQNPDYRRAGILALGMCVEGAPDFIATQMGEILPMVLHLLEDPEIKVRAAALNGVARLADDLAEDMGKEHARLIPALIKNFDIAVNSSQGPDDERSLEIIRGSCNAIDSLIEGLESEDAARYVPELVPRFSSLFQHTDFKSKVAAVGAVGSIAAAAEGSFLPYFEQTMHALAPYVTIKESQDDLDLRGVVCDSMGKMAQAVGAVPFQQYVRPLMEASEEALHLDHPRLRETSYILWSTMAKVYEEEFSPYLAGAVKGLQDCLEQDETDLEVQLGEEAKDLLGSEVIVQGRKTKVAAATDDDDDDNIDIEDIGDEEDWDDIGAVTAVAMEKEIAVEVIGDIITHTRRHFLPFLENIVKGILSLVDHSYEGVRKAALGTLWRTYACLWGLAEGQGMEKWKPGIPLQVEPTGDLTKLGNLVMTATMNVWQDEMDRGTVTDINRDLAATLKLCGPAVLFTEDGIAVPQIAQQLLSIITKHHPCQQDLGDEVDEDILEESSEYDWLVIETAMEVVTCLSVALGPSFAELWKLFEKPVLKYASSQESTERSAAVGTIAECIGNMGGACTPYTTGLLKLLMHRLTDEDPETKSNAVYGLGLLCEKSENDQEILKSYPSIFQKLEPLLDDQGQARLLDNTAGCVSRMISKHPNNIPIEEVLPRLVELLPLREDYEENKPIFKMIVQLYQANNGAVRQLTPSLMPVFEKVLGPPEEQLEDETRAQLVELVKYLQKQAQ</sequence>
<proteinExistence type="predicted"/>
<dbReference type="GO" id="GO:0031267">
    <property type="term" value="F:small GTPase binding"/>
    <property type="evidence" value="ECO:0007669"/>
    <property type="project" value="InterPro"/>
</dbReference>
<keyword evidence="6" id="KW-0653">Protein transport</keyword>
<dbReference type="Gene3D" id="1.25.10.10">
    <property type="entry name" value="Leucine-rich Repeat Variant"/>
    <property type="match status" value="1"/>
</dbReference>
<dbReference type="Pfam" id="PF25780">
    <property type="entry name" value="TPR_IPO5"/>
    <property type="match status" value="1"/>
</dbReference>
<evidence type="ECO:0000256" key="9">
    <source>
        <dbReference type="PROSITE-ProRule" id="PRU00103"/>
    </source>
</evidence>
<evidence type="ECO:0000256" key="2">
    <source>
        <dbReference type="ARBA" id="ARBA00004496"/>
    </source>
</evidence>
<dbReference type="PROSITE" id="PS50166">
    <property type="entry name" value="IMPORTIN_B_NT"/>
    <property type="match status" value="1"/>
</dbReference>
<evidence type="ECO:0000313" key="11">
    <source>
        <dbReference type="EMBL" id="OCK78506.1"/>
    </source>
</evidence>
<evidence type="ECO:0000256" key="3">
    <source>
        <dbReference type="ARBA" id="ARBA00022448"/>
    </source>
</evidence>
<dbReference type="SMART" id="SM00913">
    <property type="entry name" value="IBN_N"/>
    <property type="match status" value="1"/>
</dbReference>
<comment type="subcellular location">
    <subcellularLocation>
        <location evidence="2">Cytoplasm</location>
    </subcellularLocation>
    <subcellularLocation>
        <location evidence="1">Nucleus</location>
    </subcellularLocation>
</comment>
<keyword evidence="5" id="KW-0677">Repeat</keyword>
<dbReference type="InterPro" id="IPR040122">
    <property type="entry name" value="Importin_beta"/>
</dbReference>
<dbReference type="Proteomes" id="UP000250266">
    <property type="component" value="Unassembled WGS sequence"/>
</dbReference>
<dbReference type="InterPro" id="IPR011989">
    <property type="entry name" value="ARM-like"/>
</dbReference>
<dbReference type="PROSITE" id="PS50077">
    <property type="entry name" value="HEAT_REPEAT"/>
    <property type="match status" value="1"/>
</dbReference>
<dbReference type="OrthoDB" id="7862313at2759"/>
<keyword evidence="4" id="KW-0963">Cytoplasm</keyword>
<evidence type="ECO:0000313" key="12">
    <source>
        <dbReference type="Proteomes" id="UP000250266"/>
    </source>
</evidence>
<keyword evidence="8" id="KW-0539">Nucleus</keyword>
<dbReference type="EMBL" id="KV745055">
    <property type="protein sequence ID" value="OCK78506.1"/>
    <property type="molecule type" value="Genomic_DNA"/>
</dbReference>
<feature type="domain" description="Importin N-terminal" evidence="10">
    <location>
        <begin position="24"/>
        <end position="91"/>
    </location>
</feature>
<keyword evidence="7" id="KW-0007">Acetylation</keyword>
<evidence type="ECO:0000256" key="1">
    <source>
        <dbReference type="ARBA" id="ARBA00004123"/>
    </source>
</evidence>
<dbReference type="GO" id="GO:0005737">
    <property type="term" value="C:cytoplasm"/>
    <property type="evidence" value="ECO:0007669"/>
    <property type="project" value="UniProtKB-SubCell"/>
</dbReference>
<dbReference type="GO" id="GO:0006606">
    <property type="term" value="P:protein import into nucleus"/>
    <property type="evidence" value="ECO:0007669"/>
    <property type="project" value="InterPro"/>
</dbReference>
<keyword evidence="3" id="KW-0813">Transport</keyword>
<name>A0A8E2E7D3_9PEZI</name>
<dbReference type="InterPro" id="IPR021133">
    <property type="entry name" value="HEAT_type_2"/>
</dbReference>
<dbReference type="SUPFAM" id="SSF48371">
    <property type="entry name" value="ARM repeat"/>
    <property type="match status" value="2"/>
</dbReference>
<dbReference type="GO" id="GO:0005634">
    <property type="term" value="C:nucleus"/>
    <property type="evidence" value="ECO:0007669"/>
    <property type="project" value="UniProtKB-SubCell"/>
</dbReference>
<organism evidence="11 12">
    <name type="scientific">Lepidopterella palustris CBS 459.81</name>
    <dbReference type="NCBI Taxonomy" id="1314670"/>
    <lineage>
        <taxon>Eukaryota</taxon>
        <taxon>Fungi</taxon>
        <taxon>Dikarya</taxon>
        <taxon>Ascomycota</taxon>
        <taxon>Pezizomycotina</taxon>
        <taxon>Dothideomycetes</taxon>
        <taxon>Pleosporomycetidae</taxon>
        <taxon>Mytilinidiales</taxon>
        <taxon>Argynnaceae</taxon>
        <taxon>Lepidopterella</taxon>
    </lineage>
</organism>
<evidence type="ECO:0000256" key="8">
    <source>
        <dbReference type="ARBA" id="ARBA00023242"/>
    </source>
</evidence>
<feature type="repeat" description="HEAT" evidence="9">
    <location>
        <begin position="386"/>
        <end position="424"/>
    </location>
</feature>
<evidence type="ECO:0000256" key="6">
    <source>
        <dbReference type="ARBA" id="ARBA00022927"/>
    </source>
</evidence>
<dbReference type="Pfam" id="PF25574">
    <property type="entry name" value="TPR_IMB1"/>
    <property type="match status" value="1"/>
</dbReference>
<dbReference type="InterPro" id="IPR000357">
    <property type="entry name" value="HEAT"/>
</dbReference>
<reference evidence="11 12" key="1">
    <citation type="journal article" date="2016" name="Nat. Commun.">
        <title>Ectomycorrhizal ecology is imprinted in the genome of the dominant symbiotic fungus Cenococcum geophilum.</title>
        <authorList>
            <consortium name="DOE Joint Genome Institute"/>
            <person name="Peter M."/>
            <person name="Kohler A."/>
            <person name="Ohm R.A."/>
            <person name="Kuo A."/>
            <person name="Krutzmann J."/>
            <person name="Morin E."/>
            <person name="Arend M."/>
            <person name="Barry K.W."/>
            <person name="Binder M."/>
            <person name="Choi C."/>
            <person name="Clum A."/>
            <person name="Copeland A."/>
            <person name="Grisel N."/>
            <person name="Haridas S."/>
            <person name="Kipfer T."/>
            <person name="LaButti K."/>
            <person name="Lindquist E."/>
            <person name="Lipzen A."/>
            <person name="Maire R."/>
            <person name="Meier B."/>
            <person name="Mihaltcheva S."/>
            <person name="Molinier V."/>
            <person name="Murat C."/>
            <person name="Poggeler S."/>
            <person name="Quandt C.A."/>
            <person name="Sperisen C."/>
            <person name="Tritt A."/>
            <person name="Tisserant E."/>
            <person name="Crous P.W."/>
            <person name="Henrissat B."/>
            <person name="Nehls U."/>
            <person name="Egli S."/>
            <person name="Spatafora J.W."/>
            <person name="Grigoriev I.V."/>
            <person name="Martin F.M."/>
        </authorList>
    </citation>
    <scope>NUCLEOTIDE SEQUENCE [LARGE SCALE GENOMIC DNA]</scope>
    <source>
        <strain evidence="11 12">CBS 459.81</strain>
    </source>
</reference>
<dbReference type="PANTHER" id="PTHR10527">
    <property type="entry name" value="IMPORTIN BETA"/>
    <property type="match status" value="1"/>
</dbReference>
<accession>A0A8E2E7D3</accession>
<gene>
    <name evidence="11" type="ORF">K432DRAFT_383806</name>
</gene>
<dbReference type="InterPro" id="IPR057672">
    <property type="entry name" value="TPR_IPO4/5"/>
</dbReference>
<evidence type="ECO:0000256" key="4">
    <source>
        <dbReference type="ARBA" id="ARBA00022490"/>
    </source>
</evidence>
<dbReference type="Pfam" id="PF03810">
    <property type="entry name" value="IBN_N"/>
    <property type="match status" value="1"/>
</dbReference>